<dbReference type="InterPro" id="IPR003688">
    <property type="entry name" value="TraG/VirD4"/>
</dbReference>
<comment type="similarity">
    <text evidence="2">Belongs to the VirD4/TraG family.</text>
</comment>
<name>A0A0H5Q4I4_9ZZZZ</name>
<evidence type="ECO:0000256" key="1">
    <source>
        <dbReference type="ARBA" id="ARBA00004651"/>
    </source>
</evidence>
<sequence>MTTTEDGGNMIIFNIFRQINTVIPYAVLFSLAMIIIVLIFEVTKKYKNRQKKQIKNNFRYSSHGIIFGKKGIGKVLYSPTDKEGHCIVIGGSGLGKTSAILIPTLRSWTGTSFTIDISGDIEKNVDIPHKLVYEPANTNSMPYSIFGAIDVLQGEDEQNEALEQLAFLIMPDDDRMNDTSKFFNTEGRKILTASLIAFYHSGLDFIQICEKIVFNDWKTLFNAIDSTGYNKAIQYINSFVGTSEQNTSGCKQATDSVLKLFATNEKVKKTIRRPRSSEIAFTPSQLEKYNVFVKIDDSKLKLYAPLLHIITAQSLEYFSERSNDSKTTILFCLDEFASLGKLELTDALRKLRKKHIRIMPLTQSLADIDLIYGRDERMAMMNNFRFKVILGADDTDTQEYFSKLIGYQTVTKHSTSSNDRQITHTESDSKEFIIEPSELAHLGDKLILLHPDGYELLKKNFYYK</sequence>
<geneLocation type="plasmid" evidence="8">
    <name>pRGFK1337</name>
</geneLocation>
<dbReference type="SUPFAM" id="SSF52540">
    <property type="entry name" value="P-loop containing nucleoside triphosphate hydrolases"/>
    <property type="match status" value="1"/>
</dbReference>
<protein>
    <recommendedName>
        <fullName evidence="9">Type IV secretion system coupling protein TraD DNA-binding domain-containing protein</fullName>
    </recommendedName>
</protein>
<evidence type="ECO:0000256" key="6">
    <source>
        <dbReference type="ARBA" id="ARBA00023136"/>
    </source>
</evidence>
<evidence type="ECO:0000256" key="5">
    <source>
        <dbReference type="ARBA" id="ARBA00022989"/>
    </source>
</evidence>
<dbReference type="AlphaFoldDB" id="A0A0H5Q4I4"/>
<keyword evidence="5 7" id="KW-1133">Transmembrane helix</keyword>
<dbReference type="Gene3D" id="3.40.50.300">
    <property type="entry name" value="P-loop containing nucleotide triphosphate hydrolases"/>
    <property type="match status" value="1"/>
</dbReference>
<evidence type="ECO:0000256" key="7">
    <source>
        <dbReference type="SAM" id="Phobius"/>
    </source>
</evidence>
<dbReference type="PANTHER" id="PTHR37937:SF1">
    <property type="entry name" value="CONJUGATIVE TRANSFER: DNA TRANSPORT"/>
    <property type="match status" value="1"/>
</dbReference>
<keyword evidence="6 7" id="KW-0472">Membrane</keyword>
<organism evidence="8">
    <name type="scientific">uncultured prokaryote</name>
    <dbReference type="NCBI Taxonomy" id="198431"/>
    <lineage>
        <taxon>unclassified sequences</taxon>
        <taxon>environmental samples</taxon>
    </lineage>
</organism>
<dbReference type="CDD" id="cd01127">
    <property type="entry name" value="TrwB_TraG_TraD_VirD4"/>
    <property type="match status" value="1"/>
</dbReference>
<proteinExistence type="inferred from homology"/>
<dbReference type="PANTHER" id="PTHR37937">
    <property type="entry name" value="CONJUGATIVE TRANSFER: DNA TRANSPORT"/>
    <property type="match status" value="1"/>
</dbReference>
<comment type="subcellular location">
    <subcellularLocation>
        <location evidence="1">Cell membrane</location>
        <topology evidence="1">Multi-pass membrane protein</topology>
    </subcellularLocation>
</comment>
<evidence type="ECO:0000256" key="3">
    <source>
        <dbReference type="ARBA" id="ARBA00022475"/>
    </source>
</evidence>
<dbReference type="Pfam" id="PF02534">
    <property type="entry name" value="T4SS-DNA_transf"/>
    <property type="match status" value="1"/>
</dbReference>
<dbReference type="InterPro" id="IPR051539">
    <property type="entry name" value="T4SS-coupling_protein"/>
</dbReference>
<evidence type="ECO:0008006" key="9">
    <source>
        <dbReference type="Google" id="ProtNLM"/>
    </source>
</evidence>
<dbReference type="InterPro" id="IPR027417">
    <property type="entry name" value="P-loop_NTPase"/>
</dbReference>
<reference evidence="8" key="2">
    <citation type="submission" date="2015-07" db="EMBL/GenBank/DDBJ databases">
        <title>Plasmids, circular viruses and viroids from rat gut.</title>
        <authorList>
            <person name="Jorgensen T.J."/>
            <person name="Hansen M.A."/>
            <person name="Xu Z."/>
            <person name="Tabak M.A."/>
            <person name="Sorensen S.J."/>
            <person name="Hansen L.H."/>
        </authorList>
    </citation>
    <scope>NUCLEOTIDE SEQUENCE</scope>
    <source>
        <plasmid evidence="8">pRGFK1337</plasmid>
    </source>
</reference>
<keyword evidence="4 7" id="KW-0812">Transmembrane</keyword>
<keyword evidence="3" id="KW-1003">Cell membrane</keyword>
<evidence type="ECO:0000256" key="4">
    <source>
        <dbReference type="ARBA" id="ARBA00022692"/>
    </source>
</evidence>
<evidence type="ECO:0000313" key="8">
    <source>
        <dbReference type="EMBL" id="CRY96961.1"/>
    </source>
</evidence>
<reference evidence="8" key="1">
    <citation type="submission" date="2015-06" db="EMBL/GenBank/DDBJ databases">
        <authorList>
            <person name="Joergensen T."/>
        </authorList>
    </citation>
    <scope>NUCLEOTIDE SEQUENCE</scope>
    <source>
        <plasmid evidence="8">pRGFK1337</plasmid>
    </source>
</reference>
<accession>A0A0H5Q4I4</accession>
<dbReference type="GO" id="GO:0005886">
    <property type="term" value="C:plasma membrane"/>
    <property type="evidence" value="ECO:0007669"/>
    <property type="project" value="UniProtKB-SubCell"/>
</dbReference>
<dbReference type="EMBL" id="LN853900">
    <property type="protein sequence ID" value="CRY96961.1"/>
    <property type="molecule type" value="Genomic_DNA"/>
</dbReference>
<evidence type="ECO:0000256" key="2">
    <source>
        <dbReference type="ARBA" id="ARBA00008806"/>
    </source>
</evidence>
<feature type="transmembrane region" description="Helical" evidence="7">
    <location>
        <begin position="22"/>
        <end position="42"/>
    </location>
</feature>
<keyword evidence="8" id="KW-0614">Plasmid</keyword>